<organism evidence="1 2">
    <name type="scientific">Trichuris muris</name>
    <name type="common">Mouse whipworm</name>
    <dbReference type="NCBI Taxonomy" id="70415"/>
    <lineage>
        <taxon>Eukaryota</taxon>
        <taxon>Metazoa</taxon>
        <taxon>Ecdysozoa</taxon>
        <taxon>Nematoda</taxon>
        <taxon>Enoplea</taxon>
        <taxon>Dorylaimia</taxon>
        <taxon>Trichinellida</taxon>
        <taxon>Trichuridae</taxon>
        <taxon>Trichuris</taxon>
    </lineage>
</organism>
<dbReference type="Proteomes" id="UP000046395">
    <property type="component" value="Unassembled WGS sequence"/>
</dbReference>
<sequence>MTENSLNKSVGPCLTDVVASQCVLRTDRLSSSANCTALAKGHFRLLFLEKGHYDRNGAALMPSGSQVWYYALTLKWRPLTVEPAVSCSID</sequence>
<keyword evidence="1" id="KW-1185">Reference proteome</keyword>
<dbReference type="WBParaSite" id="TMUE_3000014630.1">
    <property type="protein sequence ID" value="TMUE_3000014630.1"/>
    <property type="gene ID" value="WBGene00289400"/>
</dbReference>
<accession>A0A5S6R541</accession>
<dbReference type="AlphaFoldDB" id="A0A5S6R541"/>
<reference evidence="2" key="1">
    <citation type="submission" date="2019-12" db="UniProtKB">
        <authorList>
            <consortium name="WormBaseParasite"/>
        </authorList>
    </citation>
    <scope>IDENTIFICATION</scope>
</reference>
<evidence type="ECO:0000313" key="2">
    <source>
        <dbReference type="WBParaSite" id="TMUE_3000014630.1"/>
    </source>
</evidence>
<name>A0A5S6R541_TRIMR</name>
<evidence type="ECO:0000313" key="1">
    <source>
        <dbReference type="Proteomes" id="UP000046395"/>
    </source>
</evidence>
<proteinExistence type="predicted"/>
<protein>
    <submittedName>
        <fullName evidence="2">Uncharacterized protein</fullName>
    </submittedName>
</protein>